<keyword evidence="2" id="KW-0805">Transcription regulation</keyword>
<keyword evidence="1 5" id="KW-0597">Phosphoprotein</keyword>
<dbReference type="SMART" id="SM00421">
    <property type="entry name" value="HTH_LUXR"/>
    <property type="match status" value="1"/>
</dbReference>
<dbReference type="AlphaFoldDB" id="A0A809RYW6"/>
<dbReference type="PROSITE" id="PS50110">
    <property type="entry name" value="RESPONSE_REGULATORY"/>
    <property type="match status" value="1"/>
</dbReference>
<evidence type="ECO:0000313" key="8">
    <source>
        <dbReference type="EMBL" id="BBO21386.1"/>
    </source>
</evidence>
<dbReference type="InterPro" id="IPR001789">
    <property type="entry name" value="Sig_transdc_resp-reg_receiver"/>
</dbReference>
<dbReference type="SMART" id="SM00448">
    <property type="entry name" value="REC"/>
    <property type="match status" value="1"/>
</dbReference>
<evidence type="ECO:0000256" key="5">
    <source>
        <dbReference type="PROSITE-ProRule" id="PRU00169"/>
    </source>
</evidence>
<evidence type="ECO:0000256" key="2">
    <source>
        <dbReference type="ARBA" id="ARBA00023015"/>
    </source>
</evidence>
<feature type="domain" description="Response regulatory" evidence="7">
    <location>
        <begin position="6"/>
        <end position="122"/>
    </location>
</feature>
<dbReference type="EMBL" id="AP021857">
    <property type="protein sequence ID" value="BBO21386.1"/>
    <property type="molecule type" value="Genomic_DNA"/>
</dbReference>
<dbReference type="InterPro" id="IPR039420">
    <property type="entry name" value="WalR-like"/>
</dbReference>
<dbReference type="GO" id="GO:0000160">
    <property type="term" value="P:phosphorelay signal transduction system"/>
    <property type="evidence" value="ECO:0007669"/>
    <property type="project" value="InterPro"/>
</dbReference>
<proteinExistence type="predicted"/>
<dbReference type="Pfam" id="PF00196">
    <property type="entry name" value="GerE"/>
    <property type="match status" value="1"/>
</dbReference>
<dbReference type="PANTHER" id="PTHR43214:SF41">
    <property type="entry name" value="NITRATE_NITRITE RESPONSE REGULATOR PROTEIN NARP"/>
    <property type="match status" value="1"/>
</dbReference>
<dbReference type="KEGG" id="ddz:DSYM_20850"/>
<dbReference type="Proteomes" id="UP000662914">
    <property type="component" value="Chromosome"/>
</dbReference>
<dbReference type="PRINTS" id="PR00038">
    <property type="entry name" value="HTHLUXR"/>
</dbReference>
<feature type="domain" description="HTH luxR-type" evidence="6">
    <location>
        <begin position="145"/>
        <end position="210"/>
    </location>
</feature>
<reference evidence="8" key="1">
    <citation type="journal article" name="DNA Res.">
        <title>The physiological potential of anammox bacteria as revealed by their core genome structure.</title>
        <authorList>
            <person name="Okubo T."/>
            <person name="Toyoda A."/>
            <person name="Fukuhara K."/>
            <person name="Uchiyama I."/>
            <person name="Harigaya Y."/>
            <person name="Kuroiwa M."/>
            <person name="Suzuki T."/>
            <person name="Murakami Y."/>
            <person name="Suwa Y."/>
            <person name="Takami H."/>
        </authorList>
    </citation>
    <scope>NUCLEOTIDE SEQUENCE</scope>
    <source>
        <strain evidence="8">317325-3</strain>
    </source>
</reference>
<gene>
    <name evidence="8" type="ORF">DSYM_20850</name>
</gene>
<dbReference type="InterPro" id="IPR011006">
    <property type="entry name" value="CheY-like_superfamily"/>
</dbReference>
<dbReference type="PANTHER" id="PTHR43214">
    <property type="entry name" value="TWO-COMPONENT RESPONSE REGULATOR"/>
    <property type="match status" value="1"/>
</dbReference>
<evidence type="ECO:0000256" key="3">
    <source>
        <dbReference type="ARBA" id="ARBA00023125"/>
    </source>
</evidence>
<dbReference type="InterPro" id="IPR016032">
    <property type="entry name" value="Sig_transdc_resp-reg_C-effctor"/>
</dbReference>
<organism evidence="8 9">
    <name type="scientific">Candidatus Desulfobacillus denitrificans</name>
    <dbReference type="NCBI Taxonomy" id="2608985"/>
    <lineage>
        <taxon>Bacteria</taxon>
        <taxon>Pseudomonadati</taxon>
        <taxon>Pseudomonadota</taxon>
        <taxon>Betaproteobacteria</taxon>
        <taxon>Candidatus Desulfobacillus</taxon>
    </lineage>
</organism>
<dbReference type="GO" id="GO:0006355">
    <property type="term" value="P:regulation of DNA-templated transcription"/>
    <property type="evidence" value="ECO:0007669"/>
    <property type="project" value="InterPro"/>
</dbReference>
<accession>A0A809RYW6</accession>
<dbReference type="PROSITE" id="PS50043">
    <property type="entry name" value="HTH_LUXR_2"/>
    <property type="match status" value="1"/>
</dbReference>
<dbReference type="Pfam" id="PF00072">
    <property type="entry name" value="Response_reg"/>
    <property type="match status" value="1"/>
</dbReference>
<evidence type="ECO:0000256" key="4">
    <source>
        <dbReference type="ARBA" id="ARBA00023163"/>
    </source>
</evidence>
<dbReference type="CDD" id="cd17535">
    <property type="entry name" value="REC_NarL-like"/>
    <property type="match status" value="1"/>
</dbReference>
<sequence length="213" mass="23714">MTQPIRILIADDHAIVRHGLRQILSDSEDMVVSGEAKNGVQALQMARQGEWDVVLMDVSMPDKNGIDTLKQLKKEYPKLPVLMLSMHPEEQYAIRALKAGASGYLTKQSAPEQLVTAIRQVAGGKKYVSPSLAEELANAISEDTERPPHEKLSDREYQTLVMIASGKTLTQIAEELKLSVKTVSVYRARLIEKMKLKNNAELTHYGLKHGLVE</sequence>
<dbReference type="InterPro" id="IPR000792">
    <property type="entry name" value="Tscrpt_reg_LuxR_C"/>
</dbReference>
<evidence type="ECO:0000256" key="1">
    <source>
        <dbReference type="ARBA" id="ARBA00022553"/>
    </source>
</evidence>
<dbReference type="SUPFAM" id="SSF46894">
    <property type="entry name" value="C-terminal effector domain of the bipartite response regulators"/>
    <property type="match status" value="1"/>
</dbReference>
<keyword evidence="4" id="KW-0804">Transcription</keyword>
<evidence type="ECO:0000313" key="9">
    <source>
        <dbReference type="Proteomes" id="UP000662914"/>
    </source>
</evidence>
<protein>
    <submittedName>
        <fullName evidence="8">DNA-binding response regulator</fullName>
    </submittedName>
</protein>
<dbReference type="Gene3D" id="3.40.50.2300">
    <property type="match status" value="1"/>
</dbReference>
<dbReference type="CDD" id="cd06170">
    <property type="entry name" value="LuxR_C_like"/>
    <property type="match status" value="1"/>
</dbReference>
<evidence type="ECO:0000259" key="6">
    <source>
        <dbReference type="PROSITE" id="PS50043"/>
    </source>
</evidence>
<dbReference type="InterPro" id="IPR058245">
    <property type="entry name" value="NreC/VraR/RcsB-like_REC"/>
</dbReference>
<name>A0A809RYW6_9PROT</name>
<dbReference type="GO" id="GO:0003677">
    <property type="term" value="F:DNA binding"/>
    <property type="evidence" value="ECO:0007669"/>
    <property type="project" value="UniProtKB-KW"/>
</dbReference>
<keyword evidence="3 8" id="KW-0238">DNA-binding</keyword>
<evidence type="ECO:0000259" key="7">
    <source>
        <dbReference type="PROSITE" id="PS50110"/>
    </source>
</evidence>
<feature type="modified residue" description="4-aspartylphosphate" evidence="5">
    <location>
        <position position="57"/>
    </location>
</feature>
<dbReference type="SUPFAM" id="SSF52172">
    <property type="entry name" value="CheY-like"/>
    <property type="match status" value="1"/>
</dbReference>